<dbReference type="PANTHER" id="PTHR42749:SF1">
    <property type="entry name" value="CELL SHAPE-DETERMINING PROTEIN MREB"/>
    <property type="match status" value="1"/>
</dbReference>
<evidence type="ECO:0000256" key="5">
    <source>
        <dbReference type="ARBA" id="ARBA00023458"/>
    </source>
</evidence>
<comment type="function">
    <text evidence="6">Forms membrane-associated dynamic filaments that are essential for cell shape determination. Acts by regulating cell wall synthesis and cell elongation, and thus cell shape. A feedback loop between cell geometry and MreB localization may maintain elongated cell shape by targeting cell wall growth to regions of negative cell wall curvature.</text>
</comment>
<dbReference type="GO" id="GO:0005737">
    <property type="term" value="C:cytoplasm"/>
    <property type="evidence" value="ECO:0007669"/>
    <property type="project" value="UniProtKB-SubCell"/>
</dbReference>
<evidence type="ECO:0000313" key="8">
    <source>
        <dbReference type="Proteomes" id="UP000231407"/>
    </source>
</evidence>
<sequence>MFHFGKLAVDLGTTNTVIWKDGEVVLFEPSVVSVNTENQKVVAAGGEAKKMSGKTPNYIEVVSPLRHGAIADYGAATSMLKWFFREVMGTSWLFGPEVIVPVASGTTQVEQRAVMDAMSQAGARKVNLIDAPLAAAIGAKVSIADSFGNMVVNLGGGMVEAAIIASGGVVAVSTVREAGERINETIEEYLNKKYSLAVGRLTVEDIKIKLGSAVKLKKEEILEVGGRDLTGGLPKTINLSSEEVFEIVRPELDRVVGVIKEVLGVTPPELVADVIDRGIVLTGGMSQMRGLGTFLTRETGVAVHVALEPEFCVVKGAAMVMENMGMYQKLVR</sequence>
<keyword evidence="3 6" id="KW-0067">ATP-binding</keyword>
<organism evidence="7 8">
    <name type="scientific">Candidatus Shapirobacteria bacterium CG06_land_8_20_14_3_00_40_12</name>
    <dbReference type="NCBI Taxonomy" id="1974881"/>
    <lineage>
        <taxon>Bacteria</taxon>
        <taxon>Candidatus Shapironibacteriota</taxon>
    </lineage>
</organism>
<feature type="binding site" evidence="6">
    <location>
        <begin position="204"/>
        <end position="207"/>
    </location>
    <ligand>
        <name>ATP</name>
        <dbReference type="ChEBI" id="CHEBI:30616"/>
    </ligand>
</feature>
<comment type="subcellular location">
    <subcellularLocation>
        <location evidence="6">Cytoplasm</location>
    </subcellularLocation>
    <text evidence="6">Membrane-associated.</text>
</comment>
<comment type="caution">
    <text evidence="6">Lacks conserved residue(s) required for the propagation of feature annotation.</text>
</comment>
<gene>
    <name evidence="6" type="primary">mreB</name>
    <name evidence="7" type="ORF">COS78_01240</name>
</gene>
<evidence type="ECO:0000256" key="3">
    <source>
        <dbReference type="ARBA" id="ARBA00022840"/>
    </source>
</evidence>
<evidence type="ECO:0000313" key="7">
    <source>
        <dbReference type="EMBL" id="PIU73653.1"/>
    </source>
</evidence>
<evidence type="ECO:0000256" key="4">
    <source>
        <dbReference type="ARBA" id="ARBA00022960"/>
    </source>
</evidence>
<dbReference type="GO" id="GO:0000902">
    <property type="term" value="P:cell morphogenesis"/>
    <property type="evidence" value="ECO:0007669"/>
    <property type="project" value="InterPro"/>
</dbReference>
<reference evidence="8" key="1">
    <citation type="submission" date="2017-09" db="EMBL/GenBank/DDBJ databases">
        <title>Depth-based differentiation of microbial function through sediment-hosted aquifers and enrichment of novel symbionts in the deep terrestrial subsurface.</title>
        <authorList>
            <person name="Probst A.J."/>
            <person name="Ladd B."/>
            <person name="Jarett J.K."/>
            <person name="Geller-Mcgrath D.E."/>
            <person name="Sieber C.M.K."/>
            <person name="Emerson J.B."/>
            <person name="Anantharaman K."/>
            <person name="Thomas B.C."/>
            <person name="Malmstrom R."/>
            <person name="Stieglmeier M."/>
            <person name="Klingl A."/>
            <person name="Woyke T."/>
            <person name="Ryan C.M."/>
            <person name="Banfield J.F."/>
        </authorList>
    </citation>
    <scope>NUCLEOTIDE SEQUENCE [LARGE SCALE GENOMIC DNA]</scope>
</reference>
<accession>A0A2M7ASX9</accession>
<dbReference type="PRINTS" id="PR01652">
    <property type="entry name" value="SHAPEPROTEIN"/>
</dbReference>
<dbReference type="Pfam" id="PF06723">
    <property type="entry name" value="MreB_Mbl"/>
    <property type="match status" value="1"/>
</dbReference>
<comment type="subunit">
    <text evidence="6">Forms polymers.</text>
</comment>
<dbReference type="CDD" id="cd10225">
    <property type="entry name" value="ASKHA_NBD_MreB-like"/>
    <property type="match status" value="1"/>
</dbReference>
<dbReference type="HAMAP" id="MF_02207">
    <property type="entry name" value="MreB"/>
    <property type="match status" value="1"/>
</dbReference>
<dbReference type="EMBL" id="PEWA01000015">
    <property type="protein sequence ID" value="PIU73653.1"/>
    <property type="molecule type" value="Genomic_DNA"/>
</dbReference>
<dbReference type="InterPro" id="IPR043129">
    <property type="entry name" value="ATPase_NBD"/>
</dbReference>
<dbReference type="Proteomes" id="UP000231407">
    <property type="component" value="Unassembled WGS sequence"/>
</dbReference>
<keyword evidence="2 6" id="KW-0547">Nucleotide-binding</keyword>
<name>A0A2M7ASX9_9BACT</name>
<dbReference type="GO" id="GO:0005524">
    <property type="term" value="F:ATP binding"/>
    <property type="evidence" value="ECO:0007669"/>
    <property type="project" value="UniProtKB-KW"/>
</dbReference>
<dbReference type="PANTHER" id="PTHR42749">
    <property type="entry name" value="CELL SHAPE-DETERMINING PROTEIN MREB"/>
    <property type="match status" value="1"/>
</dbReference>
<dbReference type="NCBIfam" id="NF010539">
    <property type="entry name" value="PRK13927.1"/>
    <property type="match status" value="1"/>
</dbReference>
<dbReference type="InterPro" id="IPR004753">
    <property type="entry name" value="MreB"/>
</dbReference>
<keyword evidence="1 6" id="KW-0963">Cytoplasm</keyword>
<dbReference type="Gene3D" id="3.30.420.40">
    <property type="match status" value="3"/>
</dbReference>
<dbReference type="AlphaFoldDB" id="A0A2M7ASX9"/>
<proteinExistence type="inferred from homology"/>
<comment type="caution">
    <text evidence="7">The sequence shown here is derived from an EMBL/GenBank/DDBJ whole genome shotgun (WGS) entry which is preliminary data.</text>
</comment>
<dbReference type="SUPFAM" id="SSF53067">
    <property type="entry name" value="Actin-like ATPase domain"/>
    <property type="match status" value="2"/>
</dbReference>
<protein>
    <recommendedName>
        <fullName evidence="6">Cell shape-determining protein MreB</fullName>
    </recommendedName>
</protein>
<evidence type="ECO:0000256" key="6">
    <source>
        <dbReference type="HAMAP-Rule" id="MF_02207"/>
    </source>
</evidence>
<evidence type="ECO:0000256" key="1">
    <source>
        <dbReference type="ARBA" id="ARBA00022490"/>
    </source>
</evidence>
<comment type="similarity">
    <text evidence="5 6">Belongs to the FtsA/MreB family.</text>
</comment>
<dbReference type="InterPro" id="IPR056546">
    <property type="entry name" value="MreB_MamK-like"/>
</dbReference>
<evidence type="ECO:0000256" key="2">
    <source>
        <dbReference type="ARBA" id="ARBA00022741"/>
    </source>
</evidence>
<dbReference type="GO" id="GO:0008360">
    <property type="term" value="P:regulation of cell shape"/>
    <property type="evidence" value="ECO:0007669"/>
    <property type="project" value="UniProtKB-UniRule"/>
</dbReference>
<keyword evidence="4 6" id="KW-0133">Cell shape</keyword>